<dbReference type="GO" id="GO:0008418">
    <property type="term" value="F:protein-N-terminal asparagine amidohydrolase activity"/>
    <property type="evidence" value="ECO:0007669"/>
    <property type="project" value="InterPro"/>
</dbReference>
<name>A0A7C8UAI6_ORBOL</name>
<sequence>MELCWLLSPRSLPTNVYTRPSNSNLLSYVDSKVLTFTLLYITVKFWRTPPAFPTDYPDHSPTENAQSVGTVLGLHTGASGPKRTGISYRMKIACLQFDPQIGKVQDNIHKADEILGNVLGTEDIQEKVDVLVLPELAFTGYVFDSKASIRPYLERTTSGISTQWAQQTSRRLRCYTVVGYPELANEYRPPSRYPRVSDPFSETSIDATDEDNDDDNIQNYCYNACVVTSPGGEVLMNYRKTFLYVTDECWASEGSHFGTTTFTFPTNPTSPTSPKKEITVALGICMDLNPYKFEAPFEAYEFANHIISSGAQLAIVPMAWETKDPYDDSRLQRNAKVMHHSTVNYWSIRLEPLFGTANPESEGLVCTDKKTVDGTDWEWEYLGDDKWGRVYTKEQEKLVFVTCNRTGRENGTLFMGSSVIMSIKKKSVDAPRCGNLENYQAMGIAEEGLMIAEVDI</sequence>
<reference evidence="3 4" key="1">
    <citation type="submission" date="2019-06" db="EMBL/GenBank/DDBJ databases">
        <authorList>
            <person name="Palmer J.M."/>
        </authorList>
    </citation>
    <scope>NUCLEOTIDE SEQUENCE [LARGE SCALE GENOMIC DNA]</scope>
    <source>
        <strain evidence="3 4">TWF106</strain>
    </source>
</reference>
<dbReference type="AlphaFoldDB" id="A0A7C8UAI6"/>
<dbReference type="Pfam" id="PF00795">
    <property type="entry name" value="CN_hydrolase"/>
    <property type="match status" value="1"/>
</dbReference>
<dbReference type="Proteomes" id="UP000472727">
    <property type="component" value="Unassembled WGS sequence"/>
</dbReference>
<dbReference type="PROSITE" id="PS50263">
    <property type="entry name" value="CN_HYDROLASE"/>
    <property type="match status" value="1"/>
</dbReference>
<dbReference type="PANTHER" id="PTHR11750:SF26">
    <property type="entry name" value="PROTEIN N-TERMINAL AMIDASE"/>
    <property type="match status" value="1"/>
</dbReference>
<dbReference type="InterPro" id="IPR003010">
    <property type="entry name" value="C-N_Hydrolase"/>
</dbReference>
<dbReference type="SUPFAM" id="SSF56317">
    <property type="entry name" value="Carbon-nitrogen hydrolase"/>
    <property type="match status" value="1"/>
</dbReference>
<dbReference type="EMBL" id="WIWS01000143">
    <property type="protein sequence ID" value="KAF3202656.1"/>
    <property type="molecule type" value="Genomic_DNA"/>
</dbReference>
<evidence type="ECO:0000259" key="2">
    <source>
        <dbReference type="PROSITE" id="PS50263"/>
    </source>
</evidence>
<evidence type="ECO:0000313" key="3">
    <source>
        <dbReference type="EMBL" id="KAF3202656.1"/>
    </source>
</evidence>
<keyword evidence="3" id="KW-0378">Hydrolase</keyword>
<gene>
    <name evidence="3" type="primary">NTA1</name>
    <name evidence="3" type="ORF">TWF106_002308</name>
</gene>
<dbReference type="Gene3D" id="3.60.110.10">
    <property type="entry name" value="Carbon-nitrogen hydrolase"/>
    <property type="match status" value="1"/>
</dbReference>
<dbReference type="GO" id="GO:0030163">
    <property type="term" value="P:protein catabolic process"/>
    <property type="evidence" value="ECO:0007669"/>
    <property type="project" value="TreeGrafter"/>
</dbReference>
<accession>A0A7C8UAI6</accession>
<dbReference type="InterPro" id="IPR039703">
    <property type="entry name" value="Nta1"/>
</dbReference>
<comment type="caution">
    <text evidence="3">The sequence shown here is derived from an EMBL/GenBank/DDBJ whole genome shotgun (WGS) entry which is preliminary data.</text>
</comment>
<protein>
    <submittedName>
        <fullName evidence="3">Carbon-nitrogen hydrolase</fullName>
    </submittedName>
</protein>
<evidence type="ECO:0000256" key="1">
    <source>
        <dbReference type="SAM" id="MobiDB-lite"/>
    </source>
</evidence>
<feature type="domain" description="CN hydrolase" evidence="2">
    <location>
        <begin position="90"/>
        <end position="456"/>
    </location>
</feature>
<dbReference type="InterPro" id="IPR036526">
    <property type="entry name" value="C-N_Hydrolase_sf"/>
</dbReference>
<feature type="region of interest" description="Disordered" evidence="1">
    <location>
        <begin position="191"/>
        <end position="212"/>
    </location>
</feature>
<organism evidence="3 4">
    <name type="scientific">Orbilia oligospora</name>
    <name type="common">Nematode-trapping fungus</name>
    <name type="synonym">Arthrobotrys oligospora</name>
    <dbReference type="NCBI Taxonomy" id="2813651"/>
    <lineage>
        <taxon>Eukaryota</taxon>
        <taxon>Fungi</taxon>
        <taxon>Dikarya</taxon>
        <taxon>Ascomycota</taxon>
        <taxon>Pezizomycotina</taxon>
        <taxon>Orbiliomycetes</taxon>
        <taxon>Orbiliales</taxon>
        <taxon>Orbiliaceae</taxon>
        <taxon>Orbilia</taxon>
    </lineage>
</organism>
<dbReference type="PANTHER" id="PTHR11750">
    <property type="entry name" value="PROTEIN N-TERMINAL AMIDASE"/>
    <property type="match status" value="1"/>
</dbReference>
<dbReference type="GO" id="GO:0070773">
    <property type="term" value="F:protein-N-terminal glutamine amidohydrolase activity"/>
    <property type="evidence" value="ECO:0007669"/>
    <property type="project" value="InterPro"/>
</dbReference>
<evidence type="ECO:0000313" key="4">
    <source>
        <dbReference type="Proteomes" id="UP000472727"/>
    </source>
</evidence>
<proteinExistence type="predicted"/>